<reference evidence="1 2" key="1">
    <citation type="submission" date="2023-01" db="EMBL/GenBank/DDBJ databases">
        <authorList>
            <person name="Whitehead M."/>
        </authorList>
    </citation>
    <scope>NUCLEOTIDE SEQUENCE [LARGE SCALE GENOMIC DNA]</scope>
</reference>
<evidence type="ECO:0000313" key="1">
    <source>
        <dbReference type="EMBL" id="CAI6368608.1"/>
    </source>
</evidence>
<sequence>MTRIVNRVREYTSRGDRHIDIPARIAVVGRRVPTKQGEGNLWRWWWGDREAKKFPKSLDDCGSCRIAAWSQDVVVVLHVLRRYPVVSNRHRQ</sequence>
<dbReference type="EMBL" id="CARXXK010000005">
    <property type="protein sequence ID" value="CAI6368608.1"/>
    <property type="molecule type" value="Genomic_DNA"/>
</dbReference>
<dbReference type="AlphaFoldDB" id="A0AAV0XKG4"/>
<protein>
    <submittedName>
        <fullName evidence="1">Uncharacterized protein</fullName>
    </submittedName>
</protein>
<dbReference type="Proteomes" id="UP001160148">
    <property type="component" value="Unassembled WGS sequence"/>
</dbReference>
<proteinExistence type="predicted"/>
<accession>A0AAV0XKG4</accession>
<comment type="caution">
    <text evidence="1">The sequence shown here is derived from an EMBL/GenBank/DDBJ whole genome shotgun (WGS) entry which is preliminary data.</text>
</comment>
<organism evidence="1 2">
    <name type="scientific">Macrosiphum euphorbiae</name>
    <name type="common">potato aphid</name>
    <dbReference type="NCBI Taxonomy" id="13131"/>
    <lineage>
        <taxon>Eukaryota</taxon>
        <taxon>Metazoa</taxon>
        <taxon>Ecdysozoa</taxon>
        <taxon>Arthropoda</taxon>
        <taxon>Hexapoda</taxon>
        <taxon>Insecta</taxon>
        <taxon>Pterygota</taxon>
        <taxon>Neoptera</taxon>
        <taxon>Paraneoptera</taxon>
        <taxon>Hemiptera</taxon>
        <taxon>Sternorrhyncha</taxon>
        <taxon>Aphidomorpha</taxon>
        <taxon>Aphidoidea</taxon>
        <taxon>Aphididae</taxon>
        <taxon>Macrosiphini</taxon>
        <taxon>Macrosiphum</taxon>
    </lineage>
</organism>
<gene>
    <name evidence="1" type="ORF">MEUPH1_LOCUS22942</name>
</gene>
<keyword evidence="2" id="KW-1185">Reference proteome</keyword>
<evidence type="ECO:0000313" key="2">
    <source>
        <dbReference type="Proteomes" id="UP001160148"/>
    </source>
</evidence>
<name>A0AAV0XKG4_9HEMI</name>